<proteinExistence type="predicted"/>
<accession>A0ACC0QPY9</accession>
<reference evidence="1" key="1">
    <citation type="submission" date="2022-06" db="EMBL/GenBank/DDBJ databases">
        <title>Fusarium solani species complex genomes reveal bases of compartmentalisation and animal pathogenesis.</title>
        <authorList>
            <person name="Tsai I.J."/>
        </authorList>
    </citation>
    <scope>NUCLEOTIDE SEQUENCE</scope>
    <source>
        <strain evidence="1">Fu6.1</strain>
    </source>
</reference>
<protein>
    <submittedName>
        <fullName evidence="1">Amidase</fullName>
    </submittedName>
</protein>
<dbReference type="Proteomes" id="UP001065298">
    <property type="component" value="Chromosome 8"/>
</dbReference>
<gene>
    <name evidence="1" type="ORF">NCS57_01002600</name>
</gene>
<keyword evidence="2" id="KW-1185">Reference proteome</keyword>
<sequence length="1065" mass="118716">MTWETIAKDKKRRIDESIPAEWRIKIPAYDGSMLNFPKDSGIMTLEELVITESSATELVNKMAAGELTSVAVTTAFCKRAALAQQLVNCAHEFFPEMALKRASELDEYFAKNKKTVGPLHGLPISLKDQLRIKGLETTMGYTAWVGKYDEEDSVLTSLLRKAGAVFYIKTSVPQSLMVCETINNIIGRTLNPRNKNWSCGGSSGGEGALVGFRGSLIGVGTDIGGSIRVPSAFNFLYGLRPSHGRLPYAKMANSMEGQETVHSVCGPLTHSVEDMRLFVTSVLAEQPWEFDSKVIPMPWRQAEEDAIKTKISSKGLTLGFYNCDGVVLPHPPILRGVQTVVDKLKEEGHTVVPWEPYKHAYAVDLVNKIYASDGGTDVFETLKASGEPDIPNFADLINPSLPKLDMNELWSANLKKWDYQREYLAAIRALEEKLGKQLDAIIAPITPTATIRHNQFKYYGYASVINLLDFTSVVVPVTFADKAVDVKNESFSPLTDVDSTVQAEYDPEAYHGAPVGVQIIGRRLTEERIMAIAEEIEDTTSLQQPASPSPDLCSASDLFPSGLDLAYMGDLLPFETHYGVLDLLREDARIGNQDLLDQCFDLDIGDLVNQTLSSAVQGSQTAPDNTANTSGQHPPPRLAELLHLPSALTDYFFKEVIKLYCTWDNSFNSLRIMIGRMWQSSGALYHTMQSMAAICLSESFPHLASTASGERSCALEYLQQNSTSPSCKEEHALATFLFGHSSSWFDPHDLAADKLQEAETIISLWSLPDSEFSWSFLEEALDFWKMLLAFTTKTADGKDSGRQTCVSPSRLTDRTFPHAWNGISREIVQLMADVGRLVFSVRTSLPNVLFTSEHHIDFFRDTLEKAGRLEQQLLAFVAAEASRIVDPGDPNTPPTHFQHMDEAFRYTGLLQLYRVFPELLARRYRPWNKDEILLPLEASKIPTRRERSAWLTSLATHVVQILQEIPFESLTRCIQPFVMIAVSGELRYNDQIPGSGPILDASIETARARNFVKSRLAAYTHVLPLRKVQQHYQLVKDIWTAIDNGDEDVYWVNVASQKNLSPLMA</sequence>
<name>A0ACC0QPY9_9HYPO</name>
<dbReference type="EMBL" id="CM046510">
    <property type="protein sequence ID" value="KAI8660260.1"/>
    <property type="molecule type" value="Genomic_DNA"/>
</dbReference>
<evidence type="ECO:0000313" key="1">
    <source>
        <dbReference type="EMBL" id="KAI8660260.1"/>
    </source>
</evidence>
<organism evidence="1 2">
    <name type="scientific">Fusarium keratoplasticum</name>
    <dbReference type="NCBI Taxonomy" id="1328300"/>
    <lineage>
        <taxon>Eukaryota</taxon>
        <taxon>Fungi</taxon>
        <taxon>Dikarya</taxon>
        <taxon>Ascomycota</taxon>
        <taxon>Pezizomycotina</taxon>
        <taxon>Sordariomycetes</taxon>
        <taxon>Hypocreomycetidae</taxon>
        <taxon>Hypocreales</taxon>
        <taxon>Nectriaceae</taxon>
        <taxon>Fusarium</taxon>
        <taxon>Fusarium solani species complex</taxon>
    </lineage>
</organism>
<evidence type="ECO:0000313" key="2">
    <source>
        <dbReference type="Proteomes" id="UP001065298"/>
    </source>
</evidence>
<comment type="caution">
    <text evidence="1">The sequence shown here is derived from an EMBL/GenBank/DDBJ whole genome shotgun (WGS) entry which is preliminary data.</text>
</comment>